<dbReference type="Proteomes" id="UP000198287">
    <property type="component" value="Unassembled WGS sequence"/>
</dbReference>
<protein>
    <recommendedName>
        <fullName evidence="2">Phospholipid scramblase</fullName>
    </recommendedName>
</protein>
<keyword evidence="5" id="KW-1185">Reference proteome</keyword>
<dbReference type="InterPro" id="IPR005552">
    <property type="entry name" value="Scramblase"/>
</dbReference>
<reference evidence="4 5" key="1">
    <citation type="submission" date="2015-12" db="EMBL/GenBank/DDBJ databases">
        <title>The genome of Folsomia candida.</title>
        <authorList>
            <person name="Faddeeva A."/>
            <person name="Derks M.F."/>
            <person name="Anvar Y."/>
            <person name="Smit S."/>
            <person name="Van Straalen N."/>
            <person name="Roelofs D."/>
        </authorList>
    </citation>
    <scope>NUCLEOTIDE SEQUENCE [LARGE SCALE GENOMIC DNA]</scope>
    <source>
        <strain evidence="4 5">VU population</strain>
        <tissue evidence="4">Whole body</tissue>
    </source>
</reference>
<feature type="compositionally biased region" description="Low complexity" evidence="3">
    <location>
        <begin position="59"/>
        <end position="71"/>
    </location>
</feature>
<dbReference type="AlphaFoldDB" id="A0A226EW30"/>
<feature type="region of interest" description="Disordered" evidence="3">
    <location>
        <begin position="1"/>
        <end position="71"/>
    </location>
</feature>
<keyword evidence="2" id="KW-0106">Calcium</keyword>
<gene>
    <name evidence="4" type="ORF">Fcan01_03728</name>
</gene>
<comment type="similarity">
    <text evidence="1 2">Belongs to the phospholipid scramblase family.</text>
</comment>
<sequence>MWPGQENPPIVQQPGFNPNFPTAPGQPYPPQQFPMHQYPPQQGYPPPGQPIMYPPPGQPMMYPQPQQPGPYNNYPPQQPGQMYPQQMPYGPQQPMMGQQQQQGGGIMGKVMGVLNDVVDVNPMNSMHSTGNMITGYKSPPVMPFGPVDGCPMGLELLLETEHLLVKQQTEIMETLLEQVGIPLETPNRYDIMNTAGNRIYFAAETGGLLSMQCAVSGPTRSFSICVNDFSGRTILNIERSWSCLFCCLSTCNCFGTTGSEVKVSLADGSYLGRIIQKYNFWSPLLAVEDDAGNRVAEITGPSCGDCCCACCCTGQCGCDVQFKVRTSDGQDIGAITKKWSGFFQEQLTDSDTFGVNFPRDMEVRAKAMMLAAVFLIDFMFFESNPHVNRND</sequence>
<dbReference type="SUPFAM" id="SSF54518">
    <property type="entry name" value="Tubby C-terminal domain-like"/>
    <property type="match status" value="1"/>
</dbReference>
<proteinExistence type="inferred from homology"/>
<dbReference type="InterPro" id="IPR025659">
    <property type="entry name" value="Tubby-like_C"/>
</dbReference>
<name>A0A226EW30_FOLCA</name>
<keyword evidence="2" id="KW-0449">Lipoprotein</keyword>
<evidence type="ECO:0000256" key="3">
    <source>
        <dbReference type="SAM" id="MobiDB-lite"/>
    </source>
</evidence>
<dbReference type="GO" id="GO:0017128">
    <property type="term" value="F:phospholipid scramblase activity"/>
    <property type="evidence" value="ECO:0007669"/>
    <property type="project" value="InterPro"/>
</dbReference>
<evidence type="ECO:0000313" key="5">
    <source>
        <dbReference type="Proteomes" id="UP000198287"/>
    </source>
</evidence>
<comment type="cofactor">
    <cofactor evidence="2">
        <name>Ca(2+)</name>
        <dbReference type="ChEBI" id="CHEBI:29108"/>
    </cofactor>
</comment>
<dbReference type="GO" id="GO:0005886">
    <property type="term" value="C:plasma membrane"/>
    <property type="evidence" value="ECO:0007669"/>
    <property type="project" value="TreeGrafter"/>
</dbReference>
<accession>A0A226EW30</accession>
<comment type="caution">
    <text evidence="4">The sequence shown here is derived from an EMBL/GenBank/DDBJ whole genome shotgun (WGS) entry which is preliminary data.</text>
</comment>
<evidence type="ECO:0000313" key="4">
    <source>
        <dbReference type="EMBL" id="OXA61294.1"/>
    </source>
</evidence>
<comment type="function">
    <text evidence="2">May mediate accelerated ATP-independent bidirectional transbilayer migration of phospholipids upon binding calcium ions that results in a loss of phospholipid asymmetry in the plasma membrane.</text>
</comment>
<feature type="compositionally biased region" description="Pro residues" evidence="3">
    <location>
        <begin position="42"/>
        <end position="58"/>
    </location>
</feature>
<evidence type="ECO:0000256" key="2">
    <source>
        <dbReference type="RuleBase" id="RU363116"/>
    </source>
</evidence>
<dbReference type="PANTHER" id="PTHR23248:SF9">
    <property type="entry name" value="PHOSPHOLIPID SCRAMBLASE"/>
    <property type="match status" value="1"/>
</dbReference>
<evidence type="ECO:0000256" key="1">
    <source>
        <dbReference type="ARBA" id="ARBA00005350"/>
    </source>
</evidence>
<dbReference type="PANTHER" id="PTHR23248">
    <property type="entry name" value="PHOSPHOLIPID SCRAMBLASE-RELATED"/>
    <property type="match status" value="1"/>
</dbReference>
<dbReference type="EMBL" id="LNIX01000001">
    <property type="protein sequence ID" value="OXA61294.1"/>
    <property type="molecule type" value="Genomic_DNA"/>
</dbReference>
<dbReference type="OrthoDB" id="191150at2759"/>
<dbReference type="Pfam" id="PF03803">
    <property type="entry name" value="Scramblase"/>
    <property type="match status" value="1"/>
</dbReference>
<keyword evidence="2" id="KW-0564">Palmitate</keyword>
<dbReference type="OMA" id="LNIERSW"/>
<organism evidence="4 5">
    <name type="scientific">Folsomia candida</name>
    <name type="common">Springtail</name>
    <dbReference type="NCBI Taxonomy" id="158441"/>
    <lineage>
        <taxon>Eukaryota</taxon>
        <taxon>Metazoa</taxon>
        <taxon>Ecdysozoa</taxon>
        <taxon>Arthropoda</taxon>
        <taxon>Hexapoda</taxon>
        <taxon>Collembola</taxon>
        <taxon>Entomobryomorpha</taxon>
        <taxon>Isotomoidea</taxon>
        <taxon>Isotomidae</taxon>
        <taxon>Proisotominae</taxon>
        <taxon>Folsomia</taxon>
    </lineage>
</organism>